<feature type="transmembrane region" description="Helical" evidence="1">
    <location>
        <begin position="92"/>
        <end position="114"/>
    </location>
</feature>
<dbReference type="Gene3D" id="1.20.144.10">
    <property type="entry name" value="Phosphatidic acid phosphatase type 2/haloperoxidase"/>
    <property type="match status" value="1"/>
</dbReference>
<dbReference type="AlphaFoldDB" id="A0A917IXF2"/>
<comment type="caution">
    <text evidence="3">The sequence shown here is derived from an EMBL/GenBank/DDBJ whole genome shotgun (WGS) entry which is preliminary data.</text>
</comment>
<feature type="transmembrane region" description="Helical" evidence="1">
    <location>
        <begin position="134"/>
        <end position="154"/>
    </location>
</feature>
<keyword evidence="1" id="KW-1133">Transmembrane helix</keyword>
<feature type="transmembrane region" description="Helical" evidence="1">
    <location>
        <begin position="166"/>
        <end position="185"/>
    </location>
</feature>
<keyword evidence="4" id="KW-1185">Reference proteome</keyword>
<evidence type="ECO:0000313" key="3">
    <source>
        <dbReference type="EMBL" id="GGH64763.1"/>
    </source>
</evidence>
<dbReference type="SMART" id="SM00014">
    <property type="entry name" value="acidPPc"/>
    <property type="match status" value="1"/>
</dbReference>
<keyword evidence="1" id="KW-0472">Membrane</keyword>
<keyword evidence="1" id="KW-0812">Transmembrane</keyword>
<accession>A0A917IXF2</accession>
<feature type="transmembrane region" description="Helical" evidence="1">
    <location>
        <begin position="12"/>
        <end position="32"/>
    </location>
</feature>
<proteinExistence type="predicted"/>
<dbReference type="PANTHER" id="PTHR14969">
    <property type="entry name" value="SPHINGOSINE-1-PHOSPHATE PHOSPHOHYDROLASE"/>
    <property type="match status" value="1"/>
</dbReference>
<protein>
    <submittedName>
        <fullName evidence="3">Phosphatase PAP2 family protein</fullName>
    </submittedName>
</protein>
<evidence type="ECO:0000256" key="1">
    <source>
        <dbReference type="SAM" id="Phobius"/>
    </source>
</evidence>
<feature type="transmembrane region" description="Helical" evidence="1">
    <location>
        <begin position="191"/>
        <end position="210"/>
    </location>
</feature>
<dbReference type="CDD" id="cd03392">
    <property type="entry name" value="PAP2_like_2"/>
    <property type="match status" value="1"/>
</dbReference>
<evidence type="ECO:0000259" key="2">
    <source>
        <dbReference type="SMART" id="SM00014"/>
    </source>
</evidence>
<name>A0A917IXF2_9MICC</name>
<reference evidence="3 4" key="1">
    <citation type="journal article" date="2014" name="Int. J. Syst. Evol. Microbiol.">
        <title>Complete genome sequence of Corynebacterium casei LMG S-19264T (=DSM 44701T), isolated from a smear-ripened cheese.</title>
        <authorList>
            <consortium name="US DOE Joint Genome Institute (JGI-PGF)"/>
            <person name="Walter F."/>
            <person name="Albersmeier A."/>
            <person name="Kalinowski J."/>
            <person name="Ruckert C."/>
        </authorList>
    </citation>
    <scope>NUCLEOTIDE SEQUENCE [LARGE SCALE GENOMIC DNA]</scope>
    <source>
        <strain evidence="3 4">CCM 8669</strain>
    </source>
</reference>
<gene>
    <name evidence="3" type="ORF">GCM10007359_17350</name>
</gene>
<feature type="transmembrane region" description="Helical" evidence="1">
    <location>
        <begin position="59"/>
        <end position="85"/>
    </location>
</feature>
<evidence type="ECO:0000313" key="4">
    <source>
        <dbReference type="Proteomes" id="UP000600171"/>
    </source>
</evidence>
<dbReference type="Proteomes" id="UP000600171">
    <property type="component" value="Unassembled WGS sequence"/>
</dbReference>
<dbReference type="InterPro" id="IPR000326">
    <property type="entry name" value="PAP2/HPO"/>
</dbReference>
<sequence length="219" mass="23658">MNFTEQALKKPRALLLLGICFLAVVVVLGFFLKNSLISAEDTDVLGDFVVRRSDNATSFFTFVSSIFDPLGTIILSMLAAGIFWLVTRNWRYPGFIFGSVVASAAFTYALKFAFHRSRPPLLDHLVDETDFSFPSGHVTGTSALLFSLAVVLTLRASSRSVRILTWLAAALLVAAVAASRLYLGVHWFTDTAAGALVGTGTVAIMSAILFSQTKQIPAS</sequence>
<dbReference type="EMBL" id="BMDC01000003">
    <property type="protein sequence ID" value="GGH64763.1"/>
    <property type="molecule type" value="Genomic_DNA"/>
</dbReference>
<dbReference type="SUPFAM" id="SSF48317">
    <property type="entry name" value="Acid phosphatase/Vanadium-dependent haloperoxidase"/>
    <property type="match status" value="1"/>
</dbReference>
<organism evidence="3 4">
    <name type="scientific">Rothia aerolata</name>
    <dbReference type="NCBI Taxonomy" id="1812262"/>
    <lineage>
        <taxon>Bacteria</taxon>
        <taxon>Bacillati</taxon>
        <taxon>Actinomycetota</taxon>
        <taxon>Actinomycetes</taxon>
        <taxon>Micrococcales</taxon>
        <taxon>Micrococcaceae</taxon>
        <taxon>Rothia</taxon>
    </lineage>
</organism>
<dbReference type="InterPro" id="IPR036938">
    <property type="entry name" value="PAP2/HPO_sf"/>
</dbReference>
<dbReference type="PANTHER" id="PTHR14969:SF13">
    <property type="entry name" value="AT30094P"/>
    <property type="match status" value="1"/>
</dbReference>
<dbReference type="Pfam" id="PF01569">
    <property type="entry name" value="PAP2"/>
    <property type="match status" value="1"/>
</dbReference>
<feature type="domain" description="Phosphatidic acid phosphatase type 2/haloperoxidase" evidence="2">
    <location>
        <begin position="92"/>
        <end position="206"/>
    </location>
</feature>